<name>A0A5B9E8E8_9BACT</name>
<sequence length="381" mass="41644">MSPAGLYLSVPFCRAKCSYCNFASDAFGPARMDAYVDRLCEEIAQAPAKASGMGATLPRDVDSVYFGGGTPSLLSAVHFQRIFEALQAVFSLQTDVELTLECAPGQLADDTLAELLRHGLNRVSLGVQSFVDQESRAVGRFHTKDVCLAEIARLRSAGVQEINVDLIAGLPHQTHESWRISLEQAAAADVPHVSVYMLEVDEESRLGRELIAGGVRYHAHHVPDDGLVAEMYLEACEFLGNNGIPQYEISNFARPGHASRHNLKYWKRLPYLGLGLDAHSMLGGWRFQNTDDLNAYLEGKAAPDPVVVTPHEALEEEVFLGLRLNEGILLPEDGPVVPVLQQLVREGLMQLQGERIALTPKGRLLSNDVFTELLGAGAFSL</sequence>
<comment type="function">
    <text evidence="10">Probably acts as a heme chaperone, transferring heme to an unknown acceptor. Binds one molecule of heme per monomer, possibly covalently. Binds 1 [4Fe-4S] cluster. The cluster is coordinated with 3 cysteines and an exchangeable S-adenosyl-L-methionine.</text>
</comment>
<dbReference type="PANTHER" id="PTHR13932:SF5">
    <property type="entry name" value="RADICAL S-ADENOSYL METHIONINE DOMAIN-CONTAINING PROTEIN 1, MITOCHONDRIAL"/>
    <property type="match status" value="1"/>
</dbReference>
<evidence type="ECO:0000256" key="9">
    <source>
        <dbReference type="ARBA" id="ARBA00023186"/>
    </source>
</evidence>
<dbReference type="OrthoDB" id="9808022at2"/>
<evidence type="ECO:0000256" key="10">
    <source>
        <dbReference type="RuleBase" id="RU364116"/>
    </source>
</evidence>
<keyword evidence="5 10" id="KW-0949">S-adenosyl-L-methionine</keyword>
<dbReference type="SFLD" id="SFLDF00562">
    <property type="entry name" value="HemN-like__clustered_with_heat"/>
    <property type="match status" value="1"/>
</dbReference>
<keyword evidence="10" id="KW-0004">4Fe-4S</keyword>
<dbReference type="GO" id="GO:0004109">
    <property type="term" value="F:coproporphyrinogen oxidase activity"/>
    <property type="evidence" value="ECO:0007669"/>
    <property type="project" value="InterPro"/>
</dbReference>
<dbReference type="Pfam" id="PF06969">
    <property type="entry name" value="HemN_C"/>
    <property type="match status" value="1"/>
</dbReference>
<dbReference type="InterPro" id="IPR010723">
    <property type="entry name" value="HemN_C"/>
</dbReference>
<dbReference type="InterPro" id="IPR004559">
    <property type="entry name" value="HemW-like"/>
</dbReference>
<organism evidence="12 13">
    <name type="scientific">Terriglobus albidus</name>
    <dbReference type="NCBI Taxonomy" id="1592106"/>
    <lineage>
        <taxon>Bacteria</taxon>
        <taxon>Pseudomonadati</taxon>
        <taxon>Acidobacteriota</taxon>
        <taxon>Terriglobia</taxon>
        <taxon>Terriglobales</taxon>
        <taxon>Acidobacteriaceae</taxon>
        <taxon>Terriglobus</taxon>
    </lineage>
</organism>
<dbReference type="CDD" id="cd01335">
    <property type="entry name" value="Radical_SAM"/>
    <property type="match status" value="1"/>
</dbReference>
<feature type="domain" description="Radical SAM core" evidence="11">
    <location>
        <begin position="1"/>
        <end position="245"/>
    </location>
</feature>
<evidence type="ECO:0000256" key="2">
    <source>
        <dbReference type="ARBA" id="ARBA00006100"/>
    </source>
</evidence>
<dbReference type="InterPro" id="IPR013785">
    <property type="entry name" value="Aldolase_TIM"/>
</dbReference>
<evidence type="ECO:0000313" key="13">
    <source>
        <dbReference type="Proteomes" id="UP000321820"/>
    </source>
</evidence>
<dbReference type="AlphaFoldDB" id="A0A5B9E8E8"/>
<evidence type="ECO:0000256" key="3">
    <source>
        <dbReference type="ARBA" id="ARBA00017228"/>
    </source>
</evidence>
<keyword evidence="10" id="KW-0963">Cytoplasm</keyword>
<keyword evidence="7 10" id="KW-0408">Iron</keyword>
<dbReference type="PROSITE" id="PS51918">
    <property type="entry name" value="RADICAL_SAM"/>
    <property type="match status" value="1"/>
</dbReference>
<keyword evidence="4 10" id="KW-0349">Heme</keyword>
<evidence type="ECO:0000256" key="4">
    <source>
        <dbReference type="ARBA" id="ARBA00022617"/>
    </source>
</evidence>
<dbReference type="Gene3D" id="3.20.20.70">
    <property type="entry name" value="Aldolase class I"/>
    <property type="match status" value="1"/>
</dbReference>
<reference evidence="12 13" key="1">
    <citation type="submission" date="2019-08" db="EMBL/GenBank/DDBJ databases">
        <title>Complete genome sequence of Terriglobus albidus strain ORNL.</title>
        <authorList>
            <person name="Podar M."/>
        </authorList>
    </citation>
    <scope>NUCLEOTIDE SEQUENCE [LARGE SCALE GENOMIC DNA]</scope>
    <source>
        <strain evidence="12 13">ORNL</strain>
    </source>
</reference>
<evidence type="ECO:0000259" key="11">
    <source>
        <dbReference type="PROSITE" id="PS51918"/>
    </source>
</evidence>
<keyword evidence="6 10" id="KW-0479">Metal-binding</keyword>
<dbReference type="NCBIfam" id="TIGR00539">
    <property type="entry name" value="hemN_rel"/>
    <property type="match status" value="1"/>
</dbReference>
<proteinExistence type="inferred from homology"/>
<comment type="similarity">
    <text evidence="2">Belongs to the anaerobic coproporphyrinogen-III oxidase family. HemW subfamily.</text>
</comment>
<comment type="cofactor">
    <cofactor evidence="1">
        <name>[4Fe-4S] cluster</name>
        <dbReference type="ChEBI" id="CHEBI:49883"/>
    </cofactor>
</comment>
<evidence type="ECO:0000256" key="1">
    <source>
        <dbReference type="ARBA" id="ARBA00001966"/>
    </source>
</evidence>
<dbReference type="InterPro" id="IPR058240">
    <property type="entry name" value="rSAM_sf"/>
</dbReference>
<evidence type="ECO:0000256" key="8">
    <source>
        <dbReference type="ARBA" id="ARBA00023014"/>
    </source>
</evidence>
<protein>
    <recommendedName>
        <fullName evidence="3 10">Heme chaperone HemW</fullName>
    </recommendedName>
</protein>
<dbReference type="EMBL" id="CP042806">
    <property type="protein sequence ID" value="QEE28512.1"/>
    <property type="molecule type" value="Genomic_DNA"/>
</dbReference>
<dbReference type="GO" id="GO:0005737">
    <property type="term" value="C:cytoplasm"/>
    <property type="evidence" value="ECO:0007669"/>
    <property type="project" value="UniProtKB-SubCell"/>
</dbReference>
<dbReference type="SFLD" id="SFLDG01065">
    <property type="entry name" value="anaerobic_coproporphyrinogen-I"/>
    <property type="match status" value="1"/>
</dbReference>
<dbReference type="GO" id="GO:0051539">
    <property type="term" value="F:4 iron, 4 sulfur cluster binding"/>
    <property type="evidence" value="ECO:0007669"/>
    <property type="project" value="UniProtKB-UniRule"/>
</dbReference>
<dbReference type="RefSeq" id="WP_147647702.1">
    <property type="nucleotide sequence ID" value="NZ_CP042806.1"/>
</dbReference>
<dbReference type="InterPro" id="IPR006638">
    <property type="entry name" value="Elp3/MiaA/NifB-like_rSAM"/>
</dbReference>
<gene>
    <name evidence="12" type="primary">hemW</name>
    <name evidence="12" type="ORF">FTW19_11180</name>
</gene>
<dbReference type="SFLD" id="SFLDG01082">
    <property type="entry name" value="B12-binding_domain_containing"/>
    <property type="match status" value="1"/>
</dbReference>
<dbReference type="Proteomes" id="UP000321820">
    <property type="component" value="Chromosome"/>
</dbReference>
<dbReference type="GO" id="GO:0006779">
    <property type="term" value="P:porphyrin-containing compound biosynthetic process"/>
    <property type="evidence" value="ECO:0007669"/>
    <property type="project" value="InterPro"/>
</dbReference>
<dbReference type="InterPro" id="IPR007197">
    <property type="entry name" value="rSAM"/>
</dbReference>
<keyword evidence="13" id="KW-1185">Reference proteome</keyword>
<keyword evidence="9 10" id="KW-0143">Chaperone</keyword>
<dbReference type="Pfam" id="PF04055">
    <property type="entry name" value="Radical_SAM"/>
    <property type="match status" value="1"/>
</dbReference>
<dbReference type="InterPro" id="IPR034505">
    <property type="entry name" value="Coproporphyrinogen-III_oxidase"/>
</dbReference>
<evidence type="ECO:0000256" key="6">
    <source>
        <dbReference type="ARBA" id="ARBA00022723"/>
    </source>
</evidence>
<evidence type="ECO:0000256" key="5">
    <source>
        <dbReference type="ARBA" id="ARBA00022691"/>
    </source>
</evidence>
<dbReference type="SFLD" id="SFLDS00029">
    <property type="entry name" value="Radical_SAM"/>
    <property type="match status" value="1"/>
</dbReference>
<accession>A0A5B9E8E8</accession>
<evidence type="ECO:0000313" key="12">
    <source>
        <dbReference type="EMBL" id="QEE28512.1"/>
    </source>
</evidence>
<dbReference type="PANTHER" id="PTHR13932">
    <property type="entry name" value="COPROPORPHYRINIGEN III OXIDASE"/>
    <property type="match status" value="1"/>
</dbReference>
<keyword evidence="8 10" id="KW-0411">Iron-sulfur</keyword>
<dbReference type="SMART" id="SM00729">
    <property type="entry name" value="Elp3"/>
    <property type="match status" value="1"/>
</dbReference>
<evidence type="ECO:0000256" key="7">
    <source>
        <dbReference type="ARBA" id="ARBA00023004"/>
    </source>
</evidence>
<dbReference type="KEGG" id="talb:FTW19_11180"/>
<comment type="subcellular location">
    <subcellularLocation>
        <location evidence="10">Cytoplasm</location>
    </subcellularLocation>
</comment>
<dbReference type="GO" id="GO:0046872">
    <property type="term" value="F:metal ion binding"/>
    <property type="evidence" value="ECO:0007669"/>
    <property type="project" value="UniProtKB-UniRule"/>
</dbReference>
<dbReference type="SUPFAM" id="SSF102114">
    <property type="entry name" value="Radical SAM enzymes"/>
    <property type="match status" value="1"/>
</dbReference>